<dbReference type="PANTHER" id="PTHR10264:SF19">
    <property type="entry name" value="AT06885P-RELATED"/>
    <property type="match status" value="1"/>
</dbReference>
<dbReference type="Gene3D" id="6.10.250.2090">
    <property type="match status" value="1"/>
</dbReference>
<feature type="transmembrane region" description="Helical" evidence="4">
    <location>
        <begin position="69"/>
        <end position="88"/>
    </location>
</feature>
<keyword evidence="4" id="KW-0472">Membrane</keyword>
<dbReference type="SUPFAM" id="SSF117892">
    <property type="entry name" value="Band 7/SPFH domain"/>
    <property type="match status" value="1"/>
</dbReference>
<evidence type="ECO:0000256" key="4">
    <source>
        <dbReference type="SAM" id="Phobius"/>
    </source>
</evidence>
<feature type="region of interest" description="Disordered" evidence="3">
    <location>
        <begin position="282"/>
        <end position="303"/>
    </location>
</feature>
<comment type="caution">
    <text evidence="6">The sequence shown here is derived from an EMBL/GenBank/DDBJ whole genome shotgun (WGS) entry which is preliminary data.</text>
</comment>
<dbReference type="InterPro" id="IPR036013">
    <property type="entry name" value="Band_7/SPFH_dom_sf"/>
</dbReference>
<protein>
    <submittedName>
        <fullName evidence="6">Slipin family protein</fullName>
    </submittedName>
</protein>
<evidence type="ECO:0000313" key="7">
    <source>
        <dbReference type="Proteomes" id="UP000708298"/>
    </source>
</evidence>
<name>A0A964DX84_9PROT</name>
<feature type="transmembrane region" description="Helical" evidence="4">
    <location>
        <begin position="6"/>
        <end position="22"/>
    </location>
</feature>
<reference evidence="6" key="1">
    <citation type="journal article" date="2021" name="Microorganisms">
        <title>Acidisoma silvae sp. nov. and Acidisomacellulosilytica sp. nov., Two Acidophilic Bacteria Isolated from Decaying Wood, Hydrolyzing Cellulose and Producing Poly-3-hydroxybutyrate.</title>
        <authorList>
            <person name="Mieszkin S."/>
            <person name="Pouder E."/>
            <person name="Uroz S."/>
            <person name="Simon-Colin C."/>
            <person name="Alain K."/>
        </authorList>
    </citation>
    <scope>NUCLEOTIDE SEQUENCE</scope>
    <source>
        <strain evidence="6">HW T2.11</strain>
    </source>
</reference>
<dbReference type="PRINTS" id="PR00721">
    <property type="entry name" value="STOMATIN"/>
</dbReference>
<keyword evidence="4" id="KW-1133">Transmembrane helix</keyword>
<proteinExistence type="inferred from homology"/>
<evidence type="ECO:0000259" key="5">
    <source>
        <dbReference type="SMART" id="SM00244"/>
    </source>
</evidence>
<feature type="domain" description="Band 7" evidence="5">
    <location>
        <begin position="47"/>
        <end position="205"/>
    </location>
</feature>
<reference evidence="6" key="2">
    <citation type="submission" date="2021-01" db="EMBL/GenBank/DDBJ databases">
        <authorList>
            <person name="Mieszkin S."/>
            <person name="Pouder E."/>
            <person name="Alain K."/>
        </authorList>
    </citation>
    <scope>NUCLEOTIDE SEQUENCE</scope>
    <source>
        <strain evidence="6">HW T2.11</strain>
    </source>
</reference>
<keyword evidence="7" id="KW-1185">Reference proteome</keyword>
<keyword evidence="4" id="KW-0812">Transmembrane</keyword>
<organism evidence="6 7">
    <name type="scientific">Acidisoma silvae</name>
    <dbReference type="NCBI Taxonomy" id="2802396"/>
    <lineage>
        <taxon>Bacteria</taxon>
        <taxon>Pseudomonadati</taxon>
        <taxon>Pseudomonadota</taxon>
        <taxon>Alphaproteobacteria</taxon>
        <taxon>Acetobacterales</taxon>
        <taxon>Acidocellaceae</taxon>
        <taxon>Acidisoma</taxon>
    </lineage>
</organism>
<dbReference type="Proteomes" id="UP000708298">
    <property type="component" value="Unassembled WGS sequence"/>
</dbReference>
<dbReference type="InterPro" id="IPR001107">
    <property type="entry name" value="Band_7"/>
</dbReference>
<dbReference type="Pfam" id="PF01145">
    <property type="entry name" value="Band_7"/>
    <property type="match status" value="1"/>
</dbReference>
<comment type="similarity">
    <text evidence="2">Belongs to the band 7/mec-2 family.</text>
</comment>
<accession>A0A964DX84</accession>
<comment type="subcellular location">
    <subcellularLocation>
        <location evidence="1">Membrane</location>
        <topology evidence="1">Single-pass membrane protein</topology>
    </subcellularLocation>
</comment>
<dbReference type="Gene3D" id="3.30.479.30">
    <property type="entry name" value="Band 7 domain"/>
    <property type="match status" value="1"/>
</dbReference>
<dbReference type="AlphaFoldDB" id="A0A964DX84"/>
<dbReference type="InterPro" id="IPR001972">
    <property type="entry name" value="Stomatin_HflK_fam"/>
</dbReference>
<evidence type="ECO:0000256" key="1">
    <source>
        <dbReference type="ARBA" id="ARBA00004167"/>
    </source>
</evidence>
<dbReference type="GO" id="GO:0005886">
    <property type="term" value="C:plasma membrane"/>
    <property type="evidence" value="ECO:0007669"/>
    <property type="project" value="InterPro"/>
</dbReference>
<dbReference type="EMBL" id="JAESVB010000001">
    <property type="protein sequence ID" value="MCB8873931.1"/>
    <property type="molecule type" value="Genomic_DNA"/>
</dbReference>
<dbReference type="SMART" id="SM00244">
    <property type="entry name" value="PHB"/>
    <property type="match status" value="1"/>
</dbReference>
<dbReference type="RefSeq" id="WP_227319593.1">
    <property type="nucleotide sequence ID" value="NZ_JAESVB010000001.1"/>
</dbReference>
<dbReference type="PANTHER" id="PTHR10264">
    <property type="entry name" value="BAND 7 PROTEIN-RELATED"/>
    <property type="match status" value="1"/>
</dbReference>
<dbReference type="GO" id="GO:0098552">
    <property type="term" value="C:side of membrane"/>
    <property type="evidence" value="ECO:0007669"/>
    <property type="project" value="UniProtKB-ARBA"/>
</dbReference>
<gene>
    <name evidence="6" type="ORF">ASILVAE211_01960</name>
</gene>
<feature type="transmembrane region" description="Helical" evidence="4">
    <location>
        <begin position="29"/>
        <end position="49"/>
    </location>
</feature>
<evidence type="ECO:0000256" key="3">
    <source>
        <dbReference type="SAM" id="MobiDB-lite"/>
    </source>
</evidence>
<dbReference type="FunFam" id="3.30.479.30:FF:000004">
    <property type="entry name" value="Putative membrane protease family, stomatin"/>
    <property type="match status" value="1"/>
</dbReference>
<evidence type="ECO:0000313" key="6">
    <source>
        <dbReference type="EMBL" id="MCB8873931.1"/>
    </source>
</evidence>
<dbReference type="InterPro" id="IPR043202">
    <property type="entry name" value="Band-7_stomatin-like"/>
</dbReference>
<sequence length="303" mass="32725">MNAPPIAYVFSVLLLVAAGLIVKATGAAAFGIALAVILVLGAVTIPSWLKMTDQWNRAIILRLGRYRGLGGPGLFTLVPFLESIATVVDLRIRTTEIRAEEALTRDTVSIAMDAIVFWRVVDPMRAATEIEHYRLAVERVAQTSLRETIGSHDLTQLLSDRKTADEELRVSISTKTGAWGVEVTSVEIKDIAIPSSLQDAMSRQAQAEREKQARETLASAEIAIAEKVREAALIYASDPVALQLRQMNLVYEMNKDRGATIIIPSDLASSLGGIAAAVAHRGGNGMNNPGQGPERAAQEEDRS</sequence>
<dbReference type="CDD" id="cd13775">
    <property type="entry name" value="SPFH_eoslipins_u3"/>
    <property type="match status" value="1"/>
</dbReference>
<evidence type="ECO:0000256" key="2">
    <source>
        <dbReference type="ARBA" id="ARBA00008164"/>
    </source>
</evidence>